<keyword evidence="6 8" id="KW-0722">Serine protease inhibitor</keyword>
<gene>
    <name evidence="11" type="ORF">SAMN05216268_127100</name>
</gene>
<dbReference type="Proteomes" id="UP000184388">
    <property type="component" value="Unassembled WGS sequence"/>
</dbReference>
<feature type="domain" description="Subtilisin inhibitor" evidence="10">
    <location>
        <begin position="47"/>
        <end position="127"/>
    </location>
</feature>
<dbReference type="InterPro" id="IPR000691">
    <property type="entry name" value="Prot_inh_I16_SSI"/>
</dbReference>
<sequence length="141" mass="15187">MPLRMPVSRRRRTSRAVLAAGVTVALCTAFGVASARATDWDVSDGLFLTVSGAGDTWIHGVRLFCPDTRGTHPHGAAACAELALAHGDLNALRGDPHICTREYDPVTVAASGRWRGRTVTWHRQFPNACTMDAATGPVFRF</sequence>
<dbReference type="AlphaFoldDB" id="A0A9X8QZR0"/>
<dbReference type="InterPro" id="IPR023549">
    <property type="entry name" value="Subtilisin_inhibitor"/>
</dbReference>
<comment type="caution">
    <text evidence="11">The sequence shown here is derived from an EMBL/GenBank/DDBJ whole genome shotgun (WGS) entry which is preliminary data.</text>
</comment>
<comment type="subcellular location">
    <subcellularLocation>
        <location evidence="1">Secreted</location>
    </subcellularLocation>
</comment>
<organism evidence="11 12">
    <name type="scientific">Streptomyces yunnanensis</name>
    <dbReference type="NCBI Taxonomy" id="156453"/>
    <lineage>
        <taxon>Bacteria</taxon>
        <taxon>Bacillati</taxon>
        <taxon>Actinomycetota</taxon>
        <taxon>Actinomycetes</taxon>
        <taxon>Kitasatosporales</taxon>
        <taxon>Streptomycetaceae</taxon>
        <taxon>Streptomyces</taxon>
    </lineage>
</organism>
<evidence type="ECO:0000256" key="9">
    <source>
        <dbReference type="SAM" id="SignalP"/>
    </source>
</evidence>
<feature type="signal peptide" evidence="9">
    <location>
        <begin position="1"/>
        <end position="37"/>
    </location>
</feature>
<dbReference type="GO" id="GO:0004867">
    <property type="term" value="F:serine-type endopeptidase inhibitor activity"/>
    <property type="evidence" value="ECO:0007669"/>
    <property type="project" value="UniProtKB-KW"/>
</dbReference>
<evidence type="ECO:0000259" key="10">
    <source>
        <dbReference type="Pfam" id="PF00720"/>
    </source>
</evidence>
<evidence type="ECO:0000256" key="8">
    <source>
        <dbReference type="RuleBase" id="RU003471"/>
    </source>
</evidence>
<protein>
    <submittedName>
        <fullName evidence="11">Subtilisin inhibitor-like</fullName>
    </submittedName>
</protein>
<reference evidence="12" key="1">
    <citation type="submission" date="2016-11" db="EMBL/GenBank/DDBJ databases">
        <authorList>
            <person name="Jaros S."/>
            <person name="Januszkiewicz K."/>
            <person name="Wedrychowicz H."/>
        </authorList>
    </citation>
    <scope>NUCLEOTIDE SEQUENCE [LARGE SCALE GENOMIC DNA]</scope>
    <source>
        <strain evidence="12">CGMCC 4.3555</strain>
    </source>
</reference>
<dbReference type="EMBL" id="FRBK01000027">
    <property type="protein sequence ID" value="SHN26196.1"/>
    <property type="molecule type" value="Genomic_DNA"/>
</dbReference>
<accession>A0A9X8QZR0</accession>
<evidence type="ECO:0000256" key="3">
    <source>
        <dbReference type="ARBA" id="ARBA00011738"/>
    </source>
</evidence>
<dbReference type="Pfam" id="PF00720">
    <property type="entry name" value="SSI"/>
    <property type="match status" value="1"/>
</dbReference>
<comment type="subunit">
    <text evidence="3">Homodimer.</text>
</comment>
<keyword evidence="5 8" id="KW-0646">Protease inhibitor</keyword>
<evidence type="ECO:0000256" key="7">
    <source>
        <dbReference type="ARBA" id="ARBA00023157"/>
    </source>
</evidence>
<evidence type="ECO:0000256" key="2">
    <source>
        <dbReference type="ARBA" id="ARBA00010472"/>
    </source>
</evidence>
<evidence type="ECO:0000313" key="11">
    <source>
        <dbReference type="EMBL" id="SHN26196.1"/>
    </source>
</evidence>
<dbReference type="PRINTS" id="PR00294">
    <property type="entry name" value="SSBTLNINHBTR"/>
</dbReference>
<evidence type="ECO:0000256" key="6">
    <source>
        <dbReference type="ARBA" id="ARBA00022900"/>
    </source>
</evidence>
<feature type="chain" id="PRO_5040870251" evidence="9">
    <location>
        <begin position="38"/>
        <end position="141"/>
    </location>
</feature>
<evidence type="ECO:0000256" key="4">
    <source>
        <dbReference type="ARBA" id="ARBA00022525"/>
    </source>
</evidence>
<proteinExistence type="inferred from homology"/>
<keyword evidence="7" id="KW-1015">Disulfide bond</keyword>
<evidence type="ECO:0000256" key="5">
    <source>
        <dbReference type="ARBA" id="ARBA00022690"/>
    </source>
</evidence>
<name>A0A9X8QZR0_9ACTN</name>
<dbReference type="InterPro" id="IPR036819">
    <property type="entry name" value="Subtilisin_inhibitor-like_sf"/>
</dbReference>
<keyword evidence="4" id="KW-0964">Secreted</keyword>
<dbReference type="SUPFAM" id="SSF55399">
    <property type="entry name" value="Subtilisin inhibitor"/>
    <property type="match status" value="1"/>
</dbReference>
<keyword evidence="9" id="KW-0732">Signal</keyword>
<evidence type="ECO:0000256" key="1">
    <source>
        <dbReference type="ARBA" id="ARBA00004613"/>
    </source>
</evidence>
<dbReference type="Gene3D" id="3.30.350.10">
    <property type="entry name" value="Subtilisin inhibitor-like"/>
    <property type="match status" value="1"/>
</dbReference>
<dbReference type="GO" id="GO:0005576">
    <property type="term" value="C:extracellular region"/>
    <property type="evidence" value="ECO:0007669"/>
    <property type="project" value="UniProtKB-SubCell"/>
</dbReference>
<comment type="similarity">
    <text evidence="2 8">Belongs to the protease inhibitor I16 (SSI) family.</text>
</comment>
<evidence type="ECO:0000313" key="12">
    <source>
        <dbReference type="Proteomes" id="UP000184388"/>
    </source>
</evidence>